<dbReference type="InterPro" id="IPR012659">
    <property type="entry name" value="CHP02444"/>
</dbReference>
<keyword evidence="3" id="KW-1185">Reference proteome</keyword>
<accession>A0A4R2PIN5</accession>
<comment type="caution">
    <text evidence="2">The sequence shown here is derived from an EMBL/GenBank/DDBJ whole genome shotgun (WGS) entry which is preliminary data.</text>
</comment>
<evidence type="ECO:0000313" key="3">
    <source>
        <dbReference type="Proteomes" id="UP000295399"/>
    </source>
</evidence>
<proteinExistence type="predicted"/>
<dbReference type="OrthoDB" id="7875767at2"/>
<dbReference type="AlphaFoldDB" id="A0A4R2PIN5"/>
<dbReference type="NCBIfam" id="TIGR02444">
    <property type="entry name" value="TIGR02444 family protein"/>
    <property type="match status" value="1"/>
</dbReference>
<dbReference type="InParanoid" id="A0A4R2PIN5"/>
<name>A0A4R2PIN5_RHOSA</name>
<reference evidence="2 3" key="1">
    <citation type="submission" date="2019-03" db="EMBL/GenBank/DDBJ databases">
        <title>Genomic Encyclopedia of Type Strains, Phase IV (KMG-IV): sequencing the most valuable type-strain genomes for metagenomic binning, comparative biology and taxonomic classification.</title>
        <authorList>
            <person name="Goeker M."/>
        </authorList>
    </citation>
    <scope>NUCLEOTIDE SEQUENCE [LARGE SCALE GENOMIC DNA]</scope>
    <source>
        <strain evidence="2 3">DSM 2132</strain>
    </source>
</reference>
<feature type="compositionally biased region" description="Low complexity" evidence="1">
    <location>
        <begin position="189"/>
        <end position="207"/>
    </location>
</feature>
<evidence type="ECO:0000313" key="2">
    <source>
        <dbReference type="EMBL" id="TCP34458.1"/>
    </source>
</evidence>
<organism evidence="2 3">
    <name type="scientific">Rhodothalassium salexigens DSM 2132</name>
    <dbReference type="NCBI Taxonomy" id="1188247"/>
    <lineage>
        <taxon>Bacteria</taxon>
        <taxon>Pseudomonadati</taxon>
        <taxon>Pseudomonadota</taxon>
        <taxon>Alphaproteobacteria</taxon>
        <taxon>Rhodothalassiales</taxon>
        <taxon>Rhodothalassiaceae</taxon>
        <taxon>Rhodothalassium</taxon>
    </lineage>
</organism>
<sequence>MAEVSGPPPDSALPAPPDDPGAAAFWAFSLALYGRPGVAELCLTLQDEAGVDVNPLLLCCWLGAERGVRLGDRALADLLAATEAWRREVVIPVRTARRRARDWRDRSAGGAAAYAALKRTELILEQAEQGDLARLGAALDAAGEPRRSPPTAVEARAAARHNLGVYGRVAGLGPGFAEAMVPLARAAANVAAGDASAPGPGDASGDAPDGKPGDGSAGGDRDAGAAGD</sequence>
<gene>
    <name evidence="2" type="ORF">EV659_10584</name>
</gene>
<evidence type="ECO:0000256" key="1">
    <source>
        <dbReference type="SAM" id="MobiDB-lite"/>
    </source>
</evidence>
<dbReference type="RefSeq" id="WP_132708392.1">
    <property type="nucleotide sequence ID" value="NZ_JACIGF010000005.1"/>
</dbReference>
<protein>
    <submittedName>
        <fullName evidence="2">Uncharacterized protein (TIGR02444 family)</fullName>
    </submittedName>
</protein>
<dbReference type="EMBL" id="SLXO01000005">
    <property type="protein sequence ID" value="TCP34458.1"/>
    <property type="molecule type" value="Genomic_DNA"/>
</dbReference>
<dbReference type="Pfam" id="PF09523">
    <property type="entry name" value="DUF2390"/>
    <property type="match status" value="1"/>
</dbReference>
<feature type="compositionally biased region" description="Basic and acidic residues" evidence="1">
    <location>
        <begin position="219"/>
        <end position="228"/>
    </location>
</feature>
<dbReference type="Proteomes" id="UP000295399">
    <property type="component" value="Unassembled WGS sequence"/>
</dbReference>
<feature type="region of interest" description="Disordered" evidence="1">
    <location>
        <begin position="189"/>
        <end position="228"/>
    </location>
</feature>